<keyword evidence="4" id="KW-0597">Phosphoprotein</keyword>
<proteinExistence type="predicted"/>
<keyword evidence="3" id="KW-0804">Transcription</keyword>
<dbReference type="eggNOG" id="COG4566">
    <property type="taxonomic scope" value="Bacteria"/>
</dbReference>
<dbReference type="PANTHER" id="PTHR44688">
    <property type="entry name" value="DNA-BINDING TRANSCRIPTIONAL ACTIVATOR DEVR_DOSR"/>
    <property type="match status" value="1"/>
</dbReference>
<keyword evidence="9" id="KW-1185">Reference proteome</keyword>
<dbReference type="InterPro" id="IPR011006">
    <property type="entry name" value="CheY-like_superfamily"/>
</dbReference>
<dbReference type="InterPro" id="IPR016032">
    <property type="entry name" value="Sig_transdc_resp-reg_C-effctor"/>
</dbReference>
<dbReference type="InterPro" id="IPR036388">
    <property type="entry name" value="WH-like_DNA-bd_sf"/>
</dbReference>
<organism evidence="8 9">
    <name type="scientific">Pirellula staleyi (strain ATCC 27377 / DSM 6068 / ICPB 4128)</name>
    <name type="common">Pirella staleyi</name>
    <dbReference type="NCBI Taxonomy" id="530564"/>
    <lineage>
        <taxon>Bacteria</taxon>
        <taxon>Pseudomonadati</taxon>
        <taxon>Planctomycetota</taxon>
        <taxon>Planctomycetia</taxon>
        <taxon>Pirellulales</taxon>
        <taxon>Pirellulaceae</taxon>
        <taxon>Pirellula</taxon>
    </lineage>
</organism>
<dbReference type="Gene3D" id="1.10.10.10">
    <property type="entry name" value="Winged helix-like DNA-binding domain superfamily/Winged helix DNA-binding domain"/>
    <property type="match status" value="1"/>
</dbReference>
<dbReference type="SMART" id="SM00421">
    <property type="entry name" value="HTH_LUXR"/>
    <property type="match status" value="1"/>
</dbReference>
<dbReference type="KEGG" id="psl:Psta_3834"/>
<feature type="modified residue" description="4-aspartylphosphate" evidence="4">
    <location>
        <position position="79"/>
    </location>
</feature>
<dbReference type="InterPro" id="IPR000792">
    <property type="entry name" value="Tscrpt_reg_LuxR_C"/>
</dbReference>
<evidence type="ECO:0000313" key="8">
    <source>
        <dbReference type="EMBL" id="ADB18489.1"/>
    </source>
</evidence>
<evidence type="ECO:0000313" key="9">
    <source>
        <dbReference type="Proteomes" id="UP000001887"/>
    </source>
</evidence>
<dbReference type="PROSITE" id="PS50043">
    <property type="entry name" value="HTH_LUXR_2"/>
    <property type="match status" value="1"/>
</dbReference>
<dbReference type="PROSITE" id="PS50110">
    <property type="entry name" value="RESPONSE_REGULATORY"/>
    <property type="match status" value="1"/>
</dbReference>
<dbReference type="Gene3D" id="3.40.50.2300">
    <property type="match status" value="1"/>
</dbReference>
<feature type="domain" description="HTH luxR-type" evidence="6">
    <location>
        <begin position="160"/>
        <end position="225"/>
    </location>
</feature>
<evidence type="ECO:0000256" key="3">
    <source>
        <dbReference type="ARBA" id="ARBA00023163"/>
    </source>
</evidence>
<dbReference type="SUPFAM" id="SSF46894">
    <property type="entry name" value="C-terminal effector domain of the bipartite response regulators"/>
    <property type="match status" value="1"/>
</dbReference>
<reference evidence="8 9" key="1">
    <citation type="journal article" date="2009" name="Stand. Genomic Sci.">
        <title>Complete genome sequence of Pirellula staleyi type strain (ATCC 27377).</title>
        <authorList>
            <person name="Clum A."/>
            <person name="Tindall B.J."/>
            <person name="Sikorski J."/>
            <person name="Ivanova N."/>
            <person name="Mavrommatis K."/>
            <person name="Lucas S."/>
            <person name="Glavina del Rio T."/>
            <person name="Nolan M."/>
            <person name="Chen F."/>
            <person name="Tice H."/>
            <person name="Pitluck S."/>
            <person name="Cheng J.F."/>
            <person name="Chertkov O."/>
            <person name="Brettin T."/>
            <person name="Han C."/>
            <person name="Detter J.C."/>
            <person name="Kuske C."/>
            <person name="Bruce D."/>
            <person name="Goodwin L."/>
            <person name="Ovchinikova G."/>
            <person name="Pati A."/>
            <person name="Mikhailova N."/>
            <person name="Chen A."/>
            <person name="Palaniappan K."/>
            <person name="Land M."/>
            <person name="Hauser L."/>
            <person name="Chang Y.J."/>
            <person name="Jeffries C.D."/>
            <person name="Chain P."/>
            <person name="Rohde M."/>
            <person name="Goker M."/>
            <person name="Bristow J."/>
            <person name="Eisen J.A."/>
            <person name="Markowitz V."/>
            <person name="Hugenholtz P."/>
            <person name="Kyrpides N.C."/>
            <person name="Klenk H.P."/>
            <person name="Lapidus A."/>
        </authorList>
    </citation>
    <scope>NUCLEOTIDE SEQUENCE [LARGE SCALE GENOMIC DNA]</scope>
    <source>
        <strain evidence="9">ATCC 27377 / DSM 6068 / ICPB 4128</strain>
    </source>
</reference>
<sequence length="244" mass="26800">MDPTNRLGSGVDVLDAPPESSFPSQPSGATVYIVDDDATVLASVAALVDSMGIAYAAHSCAEEFLENWNREAGGCLVTDWRMRGLSGLDLLERLAAESTTIPVIVITAFADVPMAVKAMRSGALTLLQKPCREQELWEAIRQALQLDKSRRESMSHRDQIRQRLEQLTPGEREVMNLAVAGKANKVIAQQLDIGLRTVEKRRHYIFRKMQVDSLPELVQLIMFLNGTSPQDGTTPLGGSPPEEE</sequence>
<accession>D2R104</accession>
<dbReference type="SUPFAM" id="SSF52172">
    <property type="entry name" value="CheY-like"/>
    <property type="match status" value="1"/>
</dbReference>
<dbReference type="STRING" id="530564.Psta_3834"/>
<dbReference type="Pfam" id="PF00196">
    <property type="entry name" value="GerE"/>
    <property type="match status" value="1"/>
</dbReference>
<evidence type="ECO:0000259" key="6">
    <source>
        <dbReference type="PROSITE" id="PS50043"/>
    </source>
</evidence>
<dbReference type="EMBL" id="CP001848">
    <property type="protein sequence ID" value="ADB18489.1"/>
    <property type="molecule type" value="Genomic_DNA"/>
</dbReference>
<dbReference type="GO" id="GO:0003677">
    <property type="term" value="F:DNA binding"/>
    <property type="evidence" value="ECO:0007669"/>
    <property type="project" value="UniProtKB-KW"/>
</dbReference>
<name>D2R104_PIRSD</name>
<feature type="region of interest" description="Disordered" evidence="5">
    <location>
        <begin position="1"/>
        <end position="27"/>
    </location>
</feature>
<keyword evidence="2" id="KW-0238">DNA-binding</keyword>
<dbReference type="AlphaFoldDB" id="D2R104"/>
<evidence type="ECO:0000259" key="7">
    <source>
        <dbReference type="PROSITE" id="PS50110"/>
    </source>
</evidence>
<dbReference type="CDD" id="cd06170">
    <property type="entry name" value="LuxR_C_like"/>
    <property type="match status" value="1"/>
</dbReference>
<dbReference type="SMART" id="SM00448">
    <property type="entry name" value="REC"/>
    <property type="match status" value="1"/>
</dbReference>
<evidence type="ECO:0000256" key="4">
    <source>
        <dbReference type="PROSITE-ProRule" id="PRU00169"/>
    </source>
</evidence>
<dbReference type="Pfam" id="PF00072">
    <property type="entry name" value="Response_reg"/>
    <property type="match status" value="1"/>
</dbReference>
<dbReference type="Proteomes" id="UP000001887">
    <property type="component" value="Chromosome"/>
</dbReference>
<feature type="domain" description="Response regulatory" evidence="7">
    <location>
        <begin position="30"/>
        <end position="144"/>
    </location>
</feature>
<evidence type="ECO:0000256" key="1">
    <source>
        <dbReference type="ARBA" id="ARBA00023015"/>
    </source>
</evidence>
<dbReference type="InterPro" id="IPR001789">
    <property type="entry name" value="Sig_transdc_resp-reg_receiver"/>
</dbReference>
<protein>
    <submittedName>
        <fullName evidence="8">Two component transcriptional regulator, LuxR family</fullName>
    </submittedName>
</protein>
<dbReference type="PANTHER" id="PTHR44688:SF16">
    <property type="entry name" value="DNA-BINDING TRANSCRIPTIONAL ACTIVATOR DEVR_DOSR"/>
    <property type="match status" value="1"/>
</dbReference>
<evidence type="ECO:0000256" key="5">
    <source>
        <dbReference type="SAM" id="MobiDB-lite"/>
    </source>
</evidence>
<dbReference type="GO" id="GO:0000160">
    <property type="term" value="P:phosphorelay signal transduction system"/>
    <property type="evidence" value="ECO:0007669"/>
    <property type="project" value="InterPro"/>
</dbReference>
<keyword evidence="1" id="KW-0805">Transcription regulation</keyword>
<dbReference type="GO" id="GO:0006355">
    <property type="term" value="P:regulation of DNA-templated transcription"/>
    <property type="evidence" value="ECO:0007669"/>
    <property type="project" value="InterPro"/>
</dbReference>
<dbReference type="OrthoDB" id="271936at2"/>
<dbReference type="PRINTS" id="PR00038">
    <property type="entry name" value="HTHLUXR"/>
</dbReference>
<dbReference type="HOGENOM" id="CLU_000445_90_4_0"/>
<gene>
    <name evidence="8" type="ordered locus">Psta_3834</name>
</gene>
<evidence type="ECO:0000256" key="2">
    <source>
        <dbReference type="ARBA" id="ARBA00023125"/>
    </source>
</evidence>